<organism evidence="2 3">
    <name type="scientific">Prochlorococcus marinus str. PAC1</name>
    <dbReference type="NCBI Taxonomy" id="59924"/>
    <lineage>
        <taxon>Bacteria</taxon>
        <taxon>Bacillati</taxon>
        <taxon>Cyanobacteriota</taxon>
        <taxon>Cyanophyceae</taxon>
        <taxon>Synechococcales</taxon>
        <taxon>Prochlorococcaceae</taxon>
        <taxon>Prochlorococcus</taxon>
    </lineage>
</organism>
<keyword evidence="1" id="KW-1133">Transmembrane helix</keyword>
<evidence type="ECO:0000313" key="2">
    <source>
        <dbReference type="EMBL" id="KGG19234.1"/>
    </source>
</evidence>
<feature type="transmembrane region" description="Helical" evidence="1">
    <location>
        <begin position="46"/>
        <end position="64"/>
    </location>
</feature>
<keyword evidence="1" id="KW-0472">Membrane</keyword>
<dbReference type="AlphaFoldDB" id="A0A0A2C3K3"/>
<proteinExistence type="predicted"/>
<sequence>MKGVLFFLGSIFRWPVQNSKEFLILHVYLLGIYGITFLLRNLGLEVSNLIFTVGLLAPIGYLIYNGLPLDCLDYKSAIKRELSSLN</sequence>
<evidence type="ECO:0000256" key="1">
    <source>
        <dbReference type="SAM" id="Phobius"/>
    </source>
</evidence>
<dbReference type="RefSeq" id="WP_036907825.1">
    <property type="nucleotide sequence ID" value="NZ_CP138967.1"/>
</dbReference>
<name>A0A0A2C3K3_PROMR</name>
<dbReference type="EMBL" id="JNAX01000015">
    <property type="protein sequence ID" value="KGG19234.1"/>
    <property type="molecule type" value="Genomic_DNA"/>
</dbReference>
<accession>A0A0A2C3K3</accession>
<feature type="transmembrane region" description="Helical" evidence="1">
    <location>
        <begin position="23"/>
        <end position="39"/>
    </location>
</feature>
<keyword evidence="1" id="KW-0812">Transmembrane</keyword>
<protein>
    <submittedName>
        <fullName evidence="2">Uncharacterized protein</fullName>
    </submittedName>
</protein>
<comment type="caution">
    <text evidence="2">The sequence shown here is derived from an EMBL/GenBank/DDBJ whole genome shotgun (WGS) entry which is preliminary data.</text>
</comment>
<dbReference type="Proteomes" id="UP000030392">
    <property type="component" value="Unassembled WGS sequence"/>
</dbReference>
<evidence type="ECO:0000313" key="3">
    <source>
        <dbReference type="Proteomes" id="UP000030392"/>
    </source>
</evidence>
<gene>
    <name evidence="2" type="ORF">EV03_1614</name>
</gene>
<reference evidence="3" key="1">
    <citation type="journal article" date="2014" name="Sci. Data">
        <title>Genomes of diverse isolates of the marine cyanobacterium Prochlorococcus.</title>
        <authorList>
            <person name="Biller S."/>
            <person name="Berube P."/>
            <person name="Thompson J."/>
            <person name="Kelly L."/>
            <person name="Roggensack S."/>
            <person name="Awad L."/>
            <person name="Roache-Johnson K."/>
            <person name="Ding H."/>
            <person name="Giovannoni S.J."/>
            <person name="Moore L.R."/>
            <person name="Chisholm S.W."/>
        </authorList>
    </citation>
    <scope>NUCLEOTIDE SEQUENCE [LARGE SCALE GENOMIC DNA]</scope>
    <source>
        <strain evidence="3">PAC1</strain>
    </source>
</reference>